<evidence type="ECO:0000256" key="1">
    <source>
        <dbReference type="ARBA" id="ARBA00006479"/>
    </source>
</evidence>
<evidence type="ECO:0000313" key="2">
    <source>
        <dbReference type="EMBL" id="MEB8337803.1"/>
    </source>
</evidence>
<comment type="caution">
    <text evidence="2">The sequence shown here is derived from an EMBL/GenBank/DDBJ whole genome shotgun (WGS) entry which is preliminary data.</text>
</comment>
<dbReference type="EMBL" id="JAOZYC010000075">
    <property type="protein sequence ID" value="MEB8337803.1"/>
    <property type="molecule type" value="Genomic_DNA"/>
</dbReference>
<name>A0ABU6F1C3_9ACTN</name>
<protein>
    <submittedName>
        <fullName evidence="2">ROK family protein</fullName>
    </submittedName>
</protein>
<dbReference type="RefSeq" id="WP_326015473.1">
    <property type="nucleotide sequence ID" value="NZ_JAOZYC010000075.1"/>
</dbReference>
<evidence type="ECO:0000313" key="3">
    <source>
        <dbReference type="Proteomes" id="UP001354931"/>
    </source>
</evidence>
<dbReference type="Gene3D" id="3.30.420.40">
    <property type="match status" value="2"/>
</dbReference>
<dbReference type="Proteomes" id="UP001354931">
    <property type="component" value="Unassembled WGS sequence"/>
</dbReference>
<accession>A0ABU6F1C3</accession>
<reference evidence="2 3" key="1">
    <citation type="submission" date="2022-10" db="EMBL/GenBank/DDBJ databases">
        <authorList>
            <person name="Xie J."/>
            <person name="Shen N."/>
        </authorList>
    </citation>
    <scope>NUCLEOTIDE SEQUENCE [LARGE SCALE GENOMIC DNA]</scope>
    <source>
        <strain evidence="2 3">YIM65594</strain>
    </source>
</reference>
<sequence>MIPVIEVGGTHVTAGLVDPADGRVERRTHRPLDPGARAEDILGAVCCCADALDTPEGTTWGMALPGPFDYARGIGLFADVGKFEALYGVDVRAALLAGMAPRPGDIVFLNDAHAFLLGECASGAAVGHTRVVGITLGTGVGSAFLGDGRILDHGPGVPPEGRMDLTVVDGRPLEESVSRRALVARYGEQGVDVRDIAERARAGERPARRVLDEAFGTLGAVLGPRLAAFEATALVVGGSMAGSWDLVAPALHTGLAKGGWTPEAADVSARPPTRHTRAMRPAALAGDAALLGAARAVASRHTNHTGPGW</sequence>
<keyword evidence="3" id="KW-1185">Reference proteome</keyword>
<comment type="similarity">
    <text evidence="1">Belongs to the ROK (NagC/XylR) family.</text>
</comment>
<dbReference type="InterPro" id="IPR043129">
    <property type="entry name" value="ATPase_NBD"/>
</dbReference>
<dbReference type="PANTHER" id="PTHR18964">
    <property type="entry name" value="ROK (REPRESSOR, ORF, KINASE) FAMILY"/>
    <property type="match status" value="1"/>
</dbReference>
<dbReference type="InterPro" id="IPR000600">
    <property type="entry name" value="ROK"/>
</dbReference>
<gene>
    <name evidence="2" type="ORF">OKJ99_09820</name>
</gene>
<proteinExistence type="inferred from homology"/>
<dbReference type="Pfam" id="PF00480">
    <property type="entry name" value="ROK"/>
    <property type="match status" value="1"/>
</dbReference>
<dbReference type="PANTHER" id="PTHR18964:SF169">
    <property type="entry name" value="N-ACETYLMANNOSAMINE KINASE"/>
    <property type="match status" value="1"/>
</dbReference>
<dbReference type="SUPFAM" id="SSF53067">
    <property type="entry name" value="Actin-like ATPase domain"/>
    <property type="match status" value="1"/>
</dbReference>
<organism evidence="2 3">
    <name type="scientific">Streptomyces endophyticus</name>
    <dbReference type="NCBI Taxonomy" id="714166"/>
    <lineage>
        <taxon>Bacteria</taxon>
        <taxon>Bacillati</taxon>
        <taxon>Actinomycetota</taxon>
        <taxon>Actinomycetes</taxon>
        <taxon>Kitasatosporales</taxon>
        <taxon>Streptomycetaceae</taxon>
        <taxon>Streptomyces</taxon>
    </lineage>
</organism>